<dbReference type="InterPro" id="IPR005479">
    <property type="entry name" value="CPAse_ATP-bd"/>
</dbReference>
<dbReference type="SMART" id="SM00878">
    <property type="entry name" value="Biotin_carb_C"/>
    <property type="match status" value="1"/>
</dbReference>
<dbReference type="InterPro" id="IPR000089">
    <property type="entry name" value="Biotin_lipoyl"/>
</dbReference>
<evidence type="ECO:0000259" key="10">
    <source>
        <dbReference type="PROSITE" id="PS50968"/>
    </source>
</evidence>
<dbReference type="Pfam" id="PF00289">
    <property type="entry name" value="Biotin_carb_N"/>
    <property type="match status" value="1"/>
</dbReference>
<evidence type="ECO:0000256" key="9">
    <source>
        <dbReference type="SAM" id="MobiDB-lite"/>
    </source>
</evidence>
<dbReference type="InterPro" id="IPR011053">
    <property type="entry name" value="Single_hybrid_motif"/>
</dbReference>
<evidence type="ECO:0000256" key="5">
    <source>
        <dbReference type="ARBA" id="ARBA00022840"/>
    </source>
</evidence>
<dbReference type="Gene3D" id="3.30.470.20">
    <property type="entry name" value="ATP-grasp fold, B domain"/>
    <property type="match status" value="1"/>
</dbReference>
<keyword evidence="5 8" id="KW-0067">ATP-binding</keyword>
<dbReference type="Pfam" id="PF00364">
    <property type="entry name" value="Biotin_lipoyl"/>
    <property type="match status" value="1"/>
</dbReference>
<dbReference type="SUPFAM" id="SSF56059">
    <property type="entry name" value="Glutathione synthetase ATP-binding domain-like"/>
    <property type="match status" value="1"/>
</dbReference>
<reference evidence="13" key="1">
    <citation type="journal article" date="2021" name="PeerJ">
        <title>Extensive microbial diversity within the chicken gut microbiome revealed by metagenomics and culture.</title>
        <authorList>
            <person name="Gilroy R."/>
            <person name="Ravi A."/>
            <person name="Getino M."/>
            <person name="Pursley I."/>
            <person name="Horton D.L."/>
            <person name="Alikhan N.F."/>
            <person name="Baker D."/>
            <person name="Gharbi K."/>
            <person name="Hall N."/>
            <person name="Watson M."/>
            <person name="Adriaenssens E.M."/>
            <person name="Foster-Nyarko E."/>
            <person name="Jarju S."/>
            <person name="Secka A."/>
            <person name="Antonio M."/>
            <person name="Oren A."/>
            <person name="Chaudhuri R.R."/>
            <person name="La Ragione R."/>
            <person name="Hildebrand F."/>
            <person name="Pallen M.J."/>
        </authorList>
    </citation>
    <scope>NUCLEOTIDE SEQUENCE</scope>
    <source>
        <strain evidence="13">ChiHejej3B27-3195</strain>
    </source>
</reference>
<dbReference type="PROSITE" id="PS00188">
    <property type="entry name" value="BIOTIN"/>
    <property type="match status" value="1"/>
</dbReference>
<dbReference type="PROSITE" id="PS00867">
    <property type="entry name" value="CPSASE_2"/>
    <property type="match status" value="1"/>
</dbReference>
<keyword evidence="4 8" id="KW-0547">Nucleotide-binding</keyword>
<dbReference type="EMBL" id="DXGD01000259">
    <property type="protein sequence ID" value="HIW99872.1"/>
    <property type="molecule type" value="Genomic_DNA"/>
</dbReference>
<dbReference type="SUPFAM" id="SSF52440">
    <property type="entry name" value="PreATP-grasp domain"/>
    <property type="match status" value="1"/>
</dbReference>
<dbReference type="InterPro" id="IPR005481">
    <property type="entry name" value="BC-like_N"/>
</dbReference>
<dbReference type="PROSITE" id="PS50979">
    <property type="entry name" value="BC"/>
    <property type="match status" value="1"/>
</dbReference>
<dbReference type="GO" id="GO:0005524">
    <property type="term" value="F:ATP binding"/>
    <property type="evidence" value="ECO:0007669"/>
    <property type="project" value="UniProtKB-UniRule"/>
</dbReference>
<dbReference type="InterPro" id="IPR005482">
    <property type="entry name" value="Biotin_COase_C"/>
</dbReference>
<dbReference type="SUPFAM" id="SSF51246">
    <property type="entry name" value="Rudiment single hybrid motif"/>
    <property type="match status" value="1"/>
</dbReference>
<dbReference type="FunFam" id="3.30.470.20:FF:000028">
    <property type="entry name" value="Methylcrotonoyl-CoA carboxylase subunit alpha, mitochondrial"/>
    <property type="match status" value="1"/>
</dbReference>
<dbReference type="InterPro" id="IPR011054">
    <property type="entry name" value="Rudment_hybrid_motif"/>
</dbReference>
<comment type="caution">
    <text evidence="13">The sequence shown here is derived from an EMBL/GenBank/DDBJ whole genome shotgun (WGS) entry which is preliminary data.</text>
</comment>
<dbReference type="InterPro" id="IPR050856">
    <property type="entry name" value="Biotin_carboxylase_complex"/>
</dbReference>
<dbReference type="PROSITE" id="PS50968">
    <property type="entry name" value="BIOTINYL_LIPOYL"/>
    <property type="match status" value="1"/>
</dbReference>
<evidence type="ECO:0000256" key="7">
    <source>
        <dbReference type="ARBA" id="ARBA00046317"/>
    </source>
</evidence>
<protein>
    <recommendedName>
        <fullName evidence="2">biotin carboxylase</fullName>
        <ecNumber evidence="2">6.3.4.14</ecNumber>
    </recommendedName>
</protein>
<dbReference type="Gene3D" id="2.40.50.100">
    <property type="match status" value="1"/>
</dbReference>
<dbReference type="PANTHER" id="PTHR18866:SF33">
    <property type="entry name" value="METHYLCROTONOYL-COA CARBOXYLASE SUBUNIT ALPHA, MITOCHONDRIAL-RELATED"/>
    <property type="match status" value="1"/>
</dbReference>
<dbReference type="GO" id="GO:0004075">
    <property type="term" value="F:biotin carboxylase activity"/>
    <property type="evidence" value="ECO:0007669"/>
    <property type="project" value="UniProtKB-EC"/>
</dbReference>
<name>A0A9D2A6T3_9MICC</name>
<evidence type="ECO:0000259" key="12">
    <source>
        <dbReference type="PROSITE" id="PS50979"/>
    </source>
</evidence>
<dbReference type="FunFam" id="3.40.50.20:FF:000010">
    <property type="entry name" value="Propionyl-CoA carboxylase subunit alpha"/>
    <property type="match status" value="1"/>
</dbReference>
<dbReference type="InterPro" id="IPR011761">
    <property type="entry name" value="ATP-grasp"/>
</dbReference>
<evidence type="ECO:0000259" key="11">
    <source>
        <dbReference type="PROSITE" id="PS50975"/>
    </source>
</evidence>
<reference evidence="13" key="2">
    <citation type="submission" date="2021-04" db="EMBL/GenBank/DDBJ databases">
        <authorList>
            <person name="Gilroy R."/>
        </authorList>
    </citation>
    <scope>NUCLEOTIDE SEQUENCE</scope>
    <source>
        <strain evidence="13">ChiHejej3B27-3195</strain>
    </source>
</reference>
<feature type="region of interest" description="Disordered" evidence="9">
    <location>
        <begin position="473"/>
        <end position="509"/>
    </location>
</feature>
<dbReference type="PANTHER" id="PTHR18866">
    <property type="entry name" value="CARBOXYLASE:PYRUVATE/ACETYL-COA/PROPIONYL-COA CARBOXYLASE"/>
    <property type="match status" value="1"/>
</dbReference>
<dbReference type="Pfam" id="PF02786">
    <property type="entry name" value="CPSase_L_D2"/>
    <property type="match status" value="1"/>
</dbReference>
<evidence type="ECO:0000313" key="13">
    <source>
        <dbReference type="EMBL" id="HIW99872.1"/>
    </source>
</evidence>
<dbReference type="AlphaFoldDB" id="A0A9D2A6T3"/>
<keyword evidence="6" id="KW-0092">Biotin</keyword>
<dbReference type="InterPro" id="IPR011764">
    <property type="entry name" value="Biotin_carboxylation_dom"/>
</dbReference>
<sequence length="701" mass="74137">MSSPILVANRGEIACRVIRTLRRLGITSVAVYSDADADALHTRLADVAVRIGPAEATASYLDGEAVVEAARRTGAQAIHPGYGFLSENPELARACDDAGIVFIGPQAETMQLMGDKIAAKQHVAAAGVPVADGVSEPGLSDEQLIEAVAGMAYPLLIKPAAGGGGKGMHAVERAEDLAETLAAARRVARSSFGSDELLIEELIRSPRHIEVQVLADAYGTVLHLGERECSLQRRHQKVIEEAPSALLDPETRERICQAACETARSVGYRGAGTVEFLVSQENPTAFSFMEMNTRLQVEHPVTEEVTGVDLVEQQIRIASGLPLQLSQRDIRLRGHAVEARVYAEAPEAGFLPSSGRICALREPDLPGVRVDSGIAAGTVVGTEYDPMLSKIVAWGDDRRTAFARLHAALAQTAVLGLDTNLPFLQRLTTDDDVLAGRMTTTTIEQKLTALLPEGPDESIAVVAAAWLGTDASAETAGTVERRDDGPGPLAQPRERSAGPRGWRRDGWRSTGTVPSEVLVQWTPVDPQTAPATWSVPVDAARLAVGPALASPGGGADLRAEMDGVTRHVVLARGQDGPFGQRVWVRSGDFAGMVTVLDRRAQTAQHLSQLEAAQLTAVPEVTAPLPGTVVAIGVASGDAVSAGQVLVTIEAMKMEHRLSAPLDGRARLCVDLGDTVSRGQLVATVETSDAEANDLEASDEEN</sequence>
<comment type="cofactor">
    <cofactor evidence="1">
        <name>biotin</name>
        <dbReference type="ChEBI" id="CHEBI:57586"/>
    </cofactor>
</comment>
<dbReference type="PROSITE" id="PS00866">
    <property type="entry name" value="CPSASE_1"/>
    <property type="match status" value="1"/>
</dbReference>
<accession>A0A9D2A6T3</accession>
<dbReference type="Proteomes" id="UP000824151">
    <property type="component" value="Unassembled WGS sequence"/>
</dbReference>
<feature type="domain" description="Lipoyl-binding" evidence="10">
    <location>
        <begin position="609"/>
        <end position="685"/>
    </location>
</feature>
<evidence type="ECO:0000256" key="8">
    <source>
        <dbReference type="PROSITE-ProRule" id="PRU00409"/>
    </source>
</evidence>
<organism evidence="13 14">
    <name type="scientific">Candidatus Nesterenkonia stercoripullorum</name>
    <dbReference type="NCBI Taxonomy" id="2838701"/>
    <lineage>
        <taxon>Bacteria</taxon>
        <taxon>Bacillati</taxon>
        <taxon>Actinomycetota</taxon>
        <taxon>Actinomycetes</taxon>
        <taxon>Micrococcales</taxon>
        <taxon>Micrococcaceae</taxon>
        <taxon>Nesterenkonia</taxon>
    </lineage>
</organism>
<evidence type="ECO:0000256" key="2">
    <source>
        <dbReference type="ARBA" id="ARBA00013263"/>
    </source>
</evidence>
<dbReference type="InterPro" id="IPR001882">
    <property type="entry name" value="Biotin_BS"/>
</dbReference>
<gene>
    <name evidence="13" type="ORF">H9871_06980</name>
</gene>
<dbReference type="InterPro" id="IPR016185">
    <property type="entry name" value="PreATP-grasp_dom_sf"/>
</dbReference>
<dbReference type="EC" id="6.3.4.14" evidence="2"/>
<evidence type="ECO:0000256" key="3">
    <source>
        <dbReference type="ARBA" id="ARBA00022598"/>
    </source>
</evidence>
<dbReference type="SUPFAM" id="SSF51230">
    <property type="entry name" value="Single hybrid motif"/>
    <property type="match status" value="1"/>
</dbReference>
<evidence type="ECO:0000256" key="6">
    <source>
        <dbReference type="ARBA" id="ARBA00023267"/>
    </source>
</evidence>
<proteinExistence type="predicted"/>
<dbReference type="GO" id="GO:0046872">
    <property type="term" value="F:metal ion binding"/>
    <property type="evidence" value="ECO:0007669"/>
    <property type="project" value="InterPro"/>
</dbReference>
<keyword evidence="3" id="KW-0436">Ligase</keyword>
<feature type="domain" description="Biotin carboxylation" evidence="12">
    <location>
        <begin position="1"/>
        <end position="448"/>
    </location>
</feature>
<dbReference type="PROSITE" id="PS50975">
    <property type="entry name" value="ATP_GRASP"/>
    <property type="match status" value="1"/>
</dbReference>
<evidence type="ECO:0000256" key="1">
    <source>
        <dbReference type="ARBA" id="ARBA00001953"/>
    </source>
</evidence>
<dbReference type="Pfam" id="PF02785">
    <property type="entry name" value="Biotin_carb_C"/>
    <property type="match status" value="1"/>
</dbReference>
<dbReference type="CDD" id="cd06850">
    <property type="entry name" value="biotinyl_domain"/>
    <property type="match status" value="1"/>
</dbReference>
<comment type="pathway">
    <text evidence="7">Amino-acid degradation; L-leucine degradation.</text>
</comment>
<feature type="domain" description="ATP-grasp" evidence="11">
    <location>
        <begin position="120"/>
        <end position="319"/>
    </location>
</feature>
<feature type="compositionally biased region" description="Basic and acidic residues" evidence="9">
    <location>
        <begin position="492"/>
        <end position="507"/>
    </location>
</feature>
<evidence type="ECO:0000256" key="4">
    <source>
        <dbReference type="ARBA" id="ARBA00022741"/>
    </source>
</evidence>
<evidence type="ECO:0000313" key="14">
    <source>
        <dbReference type="Proteomes" id="UP000824151"/>
    </source>
</evidence>